<dbReference type="WBParaSite" id="ECPE_0001332101-mRNA-1">
    <property type="protein sequence ID" value="ECPE_0001332101-mRNA-1"/>
    <property type="gene ID" value="ECPE_0001332101"/>
</dbReference>
<dbReference type="InterPro" id="IPR008042">
    <property type="entry name" value="Retrotrans_Pao"/>
</dbReference>
<dbReference type="Proteomes" id="UP000272942">
    <property type="component" value="Unassembled WGS sequence"/>
</dbReference>
<reference evidence="3" key="1">
    <citation type="submission" date="2016-06" db="UniProtKB">
        <authorList>
            <consortium name="WormBaseParasite"/>
        </authorList>
    </citation>
    <scope>IDENTIFICATION</scope>
</reference>
<evidence type="ECO:0000313" key="3">
    <source>
        <dbReference type="WBParaSite" id="ECPE_0001332101-mRNA-1"/>
    </source>
</evidence>
<gene>
    <name evidence="1" type="ORF">ECPE_LOCUS13282</name>
</gene>
<organism evidence="3">
    <name type="scientific">Echinostoma caproni</name>
    <dbReference type="NCBI Taxonomy" id="27848"/>
    <lineage>
        <taxon>Eukaryota</taxon>
        <taxon>Metazoa</taxon>
        <taxon>Spiralia</taxon>
        <taxon>Lophotrochozoa</taxon>
        <taxon>Platyhelminthes</taxon>
        <taxon>Trematoda</taxon>
        <taxon>Digenea</taxon>
        <taxon>Plagiorchiida</taxon>
        <taxon>Echinostomata</taxon>
        <taxon>Echinostomatoidea</taxon>
        <taxon>Echinostomatidae</taxon>
        <taxon>Echinostoma</taxon>
    </lineage>
</organism>
<evidence type="ECO:0000313" key="2">
    <source>
        <dbReference type="Proteomes" id="UP000272942"/>
    </source>
</evidence>
<name>A0A183B247_9TREM</name>
<evidence type="ECO:0000313" key="1">
    <source>
        <dbReference type="EMBL" id="VDP90554.1"/>
    </source>
</evidence>
<dbReference type="EMBL" id="UZAN01054727">
    <property type="protein sequence ID" value="VDP90554.1"/>
    <property type="molecule type" value="Genomic_DNA"/>
</dbReference>
<accession>A0A183B247</accession>
<proteinExistence type="predicted"/>
<dbReference type="PANTHER" id="PTHR47331">
    <property type="entry name" value="PHD-TYPE DOMAIN-CONTAINING PROTEIN"/>
    <property type="match status" value="1"/>
</dbReference>
<keyword evidence="2" id="KW-1185">Reference proteome</keyword>
<dbReference type="Pfam" id="PF05380">
    <property type="entry name" value="Peptidase_A17"/>
    <property type="match status" value="1"/>
</dbReference>
<dbReference type="AlphaFoldDB" id="A0A183B247"/>
<sequence>MSNSRHAIDCIPVGERAPSLRELQGSPLPIGRAIGVQWDSEKDEVLFQLQVPETTMTRKGILSSLASIYDPIEFVTPWLLPGTILMQDLCRKRVTWDETLCEADHKTWPDCWLSLSKLGDIRLPRSIPGIFRGEAIELHDFADASEVGYGVVAYGFSSRPGGRRHNSILFAKARVAPLKPDQRMARHSDFPCRNGVTRDYEDRYVSGCFKQHLTAEAASFFTMDEGAKGGCLVDQIQTTTHYPKRTPT</sequence>
<protein>
    <submittedName>
        <fullName evidence="3">SET domain-containing protein</fullName>
    </submittedName>
</protein>
<dbReference type="OrthoDB" id="10057690at2759"/>
<reference evidence="1 2" key="2">
    <citation type="submission" date="2018-11" db="EMBL/GenBank/DDBJ databases">
        <authorList>
            <consortium name="Pathogen Informatics"/>
        </authorList>
    </citation>
    <scope>NUCLEOTIDE SEQUENCE [LARGE SCALE GENOMIC DNA]</scope>
    <source>
        <strain evidence="1 2">Egypt</strain>
    </source>
</reference>